<reference evidence="6 7" key="1">
    <citation type="submission" date="2020-11" db="EMBL/GenBank/DDBJ databases">
        <title>Pseudonocardia abyssalis sp. nov. and Pseudonocardia oceani sp. nov., description and phylogenomic analysis of two novel actinomycetes isolated from the deep Southern Ocean.</title>
        <authorList>
            <person name="Parra J."/>
        </authorList>
    </citation>
    <scope>NUCLEOTIDE SEQUENCE [LARGE SCALE GENOMIC DNA]</scope>
    <source>
        <strain evidence="6 7">KRD-168</strain>
    </source>
</reference>
<organism evidence="6 7">
    <name type="scientific">Pseudonocardia abyssalis</name>
    <dbReference type="NCBI Taxonomy" id="2792008"/>
    <lineage>
        <taxon>Bacteria</taxon>
        <taxon>Bacillati</taxon>
        <taxon>Actinomycetota</taxon>
        <taxon>Actinomycetes</taxon>
        <taxon>Pseudonocardiales</taxon>
        <taxon>Pseudonocardiaceae</taxon>
        <taxon>Pseudonocardia</taxon>
    </lineage>
</organism>
<feature type="domain" description="Plastocyanin-like" evidence="5">
    <location>
        <begin position="77"/>
        <end position="185"/>
    </location>
</feature>
<dbReference type="InterPro" id="IPR001117">
    <property type="entry name" value="Cu-oxidase_2nd"/>
</dbReference>
<dbReference type="CDD" id="cd13853">
    <property type="entry name" value="CuRO_1_Tth-MCO_like"/>
    <property type="match status" value="1"/>
</dbReference>
<evidence type="ECO:0000259" key="5">
    <source>
        <dbReference type="Pfam" id="PF07732"/>
    </source>
</evidence>
<feature type="domain" description="Plastocyanin-like" evidence="4">
    <location>
        <begin position="374"/>
        <end position="494"/>
    </location>
</feature>
<dbReference type="InterPro" id="IPR045087">
    <property type="entry name" value="Cu-oxidase_fam"/>
</dbReference>
<proteinExistence type="predicted"/>
<dbReference type="InterPro" id="IPR011706">
    <property type="entry name" value="Cu-oxidase_C"/>
</dbReference>
<name>A0ABS6ULL4_9PSEU</name>
<keyword evidence="1" id="KW-0479">Metal-binding</keyword>
<keyword evidence="2" id="KW-0560">Oxidoreductase</keyword>
<evidence type="ECO:0000313" key="6">
    <source>
        <dbReference type="EMBL" id="MBW0133145.1"/>
    </source>
</evidence>
<accession>A0ABS6ULL4</accession>
<dbReference type="CDD" id="cd13900">
    <property type="entry name" value="CuRO_3_Tth-MCO_like"/>
    <property type="match status" value="1"/>
</dbReference>
<sequence length="495" mass="51960">MTPAPISRRRAIVLGGLGAASLAIGATGWVATGSGVRTGGRLQPADTGAELRQPQVLDSADGRLQVELTAAAGVRLAGHDTRALGYNATSPGPTLRVRPGDELAVRLTNRLDEPTNLHTHGLRVTPQGNSDNPFLRVDPGASFDYLYRIPPDHPAGTFWYHPHHHGMVAGQIFGGLAGALLVAPPGPDPDLPVVEDRVLLVTDTTLDDAGGLAEVGAMDRAMGRQGELVLVNGQHEPTIPAVPGATQRWRVINGCVSRVLSIRLDGHELVHVAQDGTFLPAPVAADRVLLAPGNRADVIVRPTGTGTGTGTGRYPLIAEAVDRGGMDEMMGGGTASSGPVTLATMVTAGAPVTAPPLPTTLPAETPAAGPVTTRREIAFQMGMGMGGMAFTIDGRTFDPDRDDQNVTLGATEEWTITNPGPLAHPFHLHIWPFTVIELSDATPPAGVPQDVVLVPARGWVRLHIPFTTYSGRSVYHCHILDHEDAGMMATVNVRP</sequence>
<dbReference type="Pfam" id="PF07732">
    <property type="entry name" value="Cu-oxidase_3"/>
    <property type="match status" value="1"/>
</dbReference>
<evidence type="ECO:0000256" key="1">
    <source>
        <dbReference type="ARBA" id="ARBA00022723"/>
    </source>
</evidence>
<protein>
    <submittedName>
        <fullName evidence="6">Multicopper oxidase family protein</fullName>
    </submittedName>
</protein>
<dbReference type="Pfam" id="PF07731">
    <property type="entry name" value="Cu-oxidase_2"/>
    <property type="match status" value="1"/>
</dbReference>
<dbReference type="PROSITE" id="PS00080">
    <property type="entry name" value="MULTICOPPER_OXIDASE2"/>
    <property type="match status" value="1"/>
</dbReference>
<dbReference type="EMBL" id="JADQDK010000001">
    <property type="protein sequence ID" value="MBW0133145.1"/>
    <property type="molecule type" value="Genomic_DNA"/>
</dbReference>
<dbReference type="PANTHER" id="PTHR11709:SF518">
    <property type="entry name" value="MULTICOPPER OXIDASE"/>
    <property type="match status" value="1"/>
</dbReference>
<evidence type="ECO:0000259" key="3">
    <source>
        <dbReference type="Pfam" id="PF00394"/>
    </source>
</evidence>
<evidence type="ECO:0000256" key="2">
    <source>
        <dbReference type="ARBA" id="ARBA00023002"/>
    </source>
</evidence>
<keyword evidence="7" id="KW-1185">Reference proteome</keyword>
<evidence type="ECO:0000259" key="4">
    <source>
        <dbReference type="Pfam" id="PF07731"/>
    </source>
</evidence>
<dbReference type="PANTHER" id="PTHR11709">
    <property type="entry name" value="MULTI-COPPER OXIDASE"/>
    <property type="match status" value="1"/>
</dbReference>
<dbReference type="Pfam" id="PF00394">
    <property type="entry name" value="Cu-oxidase"/>
    <property type="match status" value="1"/>
</dbReference>
<dbReference type="InterPro" id="IPR011707">
    <property type="entry name" value="Cu-oxidase-like_N"/>
</dbReference>
<dbReference type="Proteomes" id="UP000694287">
    <property type="component" value="Unassembled WGS sequence"/>
</dbReference>
<comment type="caution">
    <text evidence="6">The sequence shown here is derived from an EMBL/GenBank/DDBJ whole genome shotgun (WGS) entry which is preliminary data.</text>
</comment>
<dbReference type="RefSeq" id="WP_218603305.1">
    <property type="nucleotide sequence ID" value="NZ_JADQDJ010000119.1"/>
</dbReference>
<dbReference type="InterPro" id="IPR002355">
    <property type="entry name" value="Cu_oxidase_Cu_BS"/>
</dbReference>
<evidence type="ECO:0000313" key="7">
    <source>
        <dbReference type="Proteomes" id="UP000694287"/>
    </source>
</evidence>
<gene>
    <name evidence="6" type="ORF">I4I81_02585</name>
</gene>
<dbReference type="CDD" id="cd13881">
    <property type="entry name" value="CuRO_2_McoC_like"/>
    <property type="match status" value="1"/>
</dbReference>
<feature type="domain" description="Plastocyanin-like" evidence="3">
    <location>
        <begin position="198"/>
        <end position="304"/>
    </location>
</feature>